<feature type="compositionally biased region" description="Acidic residues" evidence="3">
    <location>
        <begin position="384"/>
        <end position="395"/>
    </location>
</feature>
<feature type="compositionally biased region" description="Acidic residues" evidence="3">
    <location>
        <begin position="457"/>
        <end position="469"/>
    </location>
</feature>
<dbReference type="Gene3D" id="3.20.20.70">
    <property type="entry name" value="Aldolase class I"/>
    <property type="match status" value="2"/>
</dbReference>
<protein>
    <recommendedName>
        <fullName evidence="6">Ribulose-phosphate 3-epimerase</fullName>
    </recommendedName>
</protein>
<evidence type="ECO:0000313" key="4">
    <source>
        <dbReference type="EMBL" id="KAL3625423.1"/>
    </source>
</evidence>
<evidence type="ECO:0000313" key="5">
    <source>
        <dbReference type="Proteomes" id="UP001632038"/>
    </source>
</evidence>
<keyword evidence="5" id="KW-1185">Reference proteome</keyword>
<dbReference type="EMBL" id="JAVIJP010000052">
    <property type="protein sequence ID" value="KAL3625423.1"/>
    <property type="molecule type" value="Genomic_DNA"/>
</dbReference>
<feature type="compositionally biased region" description="Acidic residues" evidence="3">
    <location>
        <begin position="403"/>
        <end position="444"/>
    </location>
</feature>
<sequence>MRTIRLLRKKSRVVVKATSRVDKFSKSDIMVSPSILSANFAKLGEQIKAVEFAGCDWIHVDVMDGRFVPNITIGPLVVDALRPVTDLPLIKSLGAKAGVVLNLRTLLTAIEYILDIKVVDLVLIMSVNPGFGGQIFIESQVKKISDLRRLCVEKIEVVLVWNSWGHALIQMEHYAQARVKLKQALQLHKGDSAPVIIEIITLLKVVHKLMLHPFAPCEHLAKSAPAVLDDPLSAYSYLNVLYMPSTFPRSERSRRSQEAAKDSSTHNPYLDDGPRNNLDNIRSLECVNYLQEVLNMKEPYLINDTDDLRKRWADCVFEVELAERDPETSEEEEDTEEENPDEEIQEGEEENPDEEIQGGEEENPDDEIEEENEDDPQDDRGEGDPEEMIGDEVPEENPGVEVIGEEDFLLGMEEDPFFDDYDPQWDHGEESEDEFYEINGEDIDREERDDPGRYSDDELEDESDDEDLP</sequence>
<evidence type="ECO:0000256" key="1">
    <source>
        <dbReference type="ARBA" id="ARBA00022723"/>
    </source>
</evidence>
<dbReference type="PROSITE" id="PS01086">
    <property type="entry name" value="RIBUL_P_3_EPIMER_2"/>
    <property type="match status" value="1"/>
</dbReference>
<dbReference type="CDD" id="cd00429">
    <property type="entry name" value="RPE"/>
    <property type="match status" value="1"/>
</dbReference>
<feature type="region of interest" description="Disordered" evidence="3">
    <location>
        <begin position="249"/>
        <end position="277"/>
    </location>
</feature>
<dbReference type="PROSITE" id="PS01085">
    <property type="entry name" value="RIBUL_P_3_EPIMER_1"/>
    <property type="match status" value="1"/>
</dbReference>
<name>A0ABD3C6K1_9LAMI</name>
<dbReference type="AlphaFoldDB" id="A0ABD3C6K1"/>
<comment type="caution">
    <text evidence="4">The sequence shown here is derived from an EMBL/GenBank/DDBJ whole genome shotgun (WGS) entry which is preliminary data.</text>
</comment>
<dbReference type="PANTHER" id="PTHR35478">
    <property type="entry name" value="ZINC FINGER FYVE DOMAIN PROTEIN"/>
    <property type="match status" value="1"/>
</dbReference>
<dbReference type="InterPro" id="IPR011060">
    <property type="entry name" value="RibuloseP-bd_barrel"/>
</dbReference>
<proteinExistence type="predicted"/>
<gene>
    <name evidence="4" type="ORF">CASFOL_030877</name>
</gene>
<evidence type="ECO:0000256" key="3">
    <source>
        <dbReference type="SAM" id="MobiDB-lite"/>
    </source>
</evidence>
<feature type="compositionally biased region" description="Basic and acidic residues" evidence="3">
    <location>
        <begin position="249"/>
        <end position="264"/>
    </location>
</feature>
<feature type="compositionally biased region" description="Acidic residues" evidence="3">
    <location>
        <begin position="328"/>
        <end position="377"/>
    </location>
</feature>
<feature type="region of interest" description="Disordered" evidence="3">
    <location>
        <begin position="321"/>
        <end position="469"/>
    </location>
</feature>
<organism evidence="4 5">
    <name type="scientific">Castilleja foliolosa</name>
    <dbReference type="NCBI Taxonomy" id="1961234"/>
    <lineage>
        <taxon>Eukaryota</taxon>
        <taxon>Viridiplantae</taxon>
        <taxon>Streptophyta</taxon>
        <taxon>Embryophyta</taxon>
        <taxon>Tracheophyta</taxon>
        <taxon>Spermatophyta</taxon>
        <taxon>Magnoliopsida</taxon>
        <taxon>eudicotyledons</taxon>
        <taxon>Gunneridae</taxon>
        <taxon>Pentapetalae</taxon>
        <taxon>asterids</taxon>
        <taxon>lamiids</taxon>
        <taxon>Lamiales</taxon>
        <taxon>Orobanchaceae</taxon>
        <taxon>Pedicularideae</taxon>
        <taxon>Castillejinae</taxon>
        <taxon>Castilleja</taxon>
    </lineage>
</organism>
<dbReference type="PANTHER" id="PTHR35478:SF1">
    <property type="entry name" value="ZINC FINGER FYVE DOMAIN-CONTAINING PROTEIN 26"/>
    <property type="match status" value="1"/>
</dbReference>
<evidence type="ECO:0008006" key="6">
    <source>
        <dbReference type="Google" id="ProtNLM"/>
    </source>
</evidence>
<reference evidence="5" key="1">
    <citation type="journal article" date="2024" name="IScience">
        <title>Strigolactones Initiate the Formation of Haustorium-like Structures in Castilleja.</title>
        <authorList>
            <person name="Buerger M."/>
            <person name="Peterson D."/>
            <person name="Chory J."/>
        </authorList>
    </citation>
    <scope>NUCLEOTIDE SEQUENCE [LARGE SCALE GENOMIC DNA]</scope>
</reference>
<dbReference type="GO" id="GO:0016853">
    <property type="term" value="F:isomerase activity"/>
    <property type="evidence" value="ECO:0007669"/>
    <property type="project" value="UniProtKB-KW"/>
</dbReference>
<keyword evidence="2" id="KW-0413">Isomerase</keyword>
<dbReference type="InterPro" id="IPR000056">
    <property type="entry name" value="Ribul_P_3_epim-like"/>
</dbReference>
<dbReference type="Pfam" id="PF00834">
    <property type="entry name" value="Ribul_P_3_epim"/>
    <property type="match status" value="1"/>
</dbReference>
<dbReference type="GO" id="GO:0046872">
    <property type="term" value="F:metal ion binding"/>
    <property type="evidence" value="ECO:0007669"/>
    <property type="project" value="UniProtKB-KW"/>
</dbReference>
<feature type="compositionally biased region" description="Basic and acidic residues" evidence="3">
    <location>
        <begin position="445"/>
        <end position="456"/>
    </location>
</feature>
<evidence type="ECO:0000256" key="2">
    <source>
        <dbReference type="ARBA" id="ARBA00023235"/>
    </source>
</evidence>
<dbReference type="InterPro" id="IPR013785">
    <property type="entry name" value="Aldolase_TIM"/>
</dbReference>
<accession>A0ABD3C6K1</accession>
<dbReference type="SUPFAM" id="SSF51366">
    <property type="entry name" value="Ribulose-phoshate binding barrel"/>
    <property type="match status" value="1"/>
</dbReference>
<dbReference type="Proteomes" id="UP001632038">
    <property type="component" value="Unassembled WGS sequence"/>
</dbReference>
<keyword evidence="1" id="KW-0479">Metal-binding</keyword>